<accession>A0A6N7XYH0</accession>
<dbReference type="EMBL" id="VUNQ01000034">
    <property type="protein sequence ID" value="MSU02503.1"/>
    <property type="molecule type" value="Genomic_DNA"/>
</dbReference>
<feature type="transmembrane region" description="Helical" evidence="1">
    <location>
        <begin position="315"/>
        <end position="337"/>
    </location>
</feature>
<dbReference type="InterPro" id="IPR013137">
    <property type="entry name" value="Znf_TFIIB"/>
</dbReference>
<name>A0A6N7XYH0_9FIRM</name>
<keyword evidence="4" id="KW-1185">Reference proteome</keyword>
<dbReference type="Pfam" id="PF08271">
    <property type="entry name" value="Zn_Ribbon_TF"/>
    <property type="match status" value="1"/>
</dbReference>
<keyword evidence="1" id="KW-0812">Transmembrane</keyword>
<evidence type="ECO:0000313" key="3">
    <source>
        <dbReference type="EMBL" id="MSU02503.1"/>
    </source>
</evidence>
<protein>
    <submittedName>
        <fullName evidence="3">TFIIB-type zinc ribbon-containing protein</fullName>
    </submittedName>
</protein>
<evidence type="ECO:0000256" key="1">
    <source>
        <dbReference type="SAM" id="Phobius"/>
    </source>
</evidence>
<proteinExistence type="predicted"/>
<evidence type="ECO:0000259" key="2">
    <source>
        <dbReference type="Pfam" id="PF08271"/>
    </source>
</evidence>
<keyword evidence="1" id="KW-0472">Membrane</keyword>
<dbReference type="Gene3D" id="2.20.28.30">
    <property type="entry name" value="RNA polymerase ii, chain L"/>
    <property type="match status" value="1"/>
</dbReference>
<sequence>MVIHYKCPNCGSDMVFDSESGMLSCGSCGRKDNIDSFPKENIKTTFGKNDAKEYHCKNCGAMLITHKETTATNCSFCGAGVVLLDRLSGDLAPSKVIPFTINKDKAMKTFRTWCKNGLLTPKGFMTADRVKGITGMYVPFWLYDLNSKVEVNAICTKVRTYTKGEYIYTETSYYDVYRNINIDYIKVPIDASEKMDDKLMDKLEPFNYGELKDFNTPYLAGYIAEKYNYNHQELLPRAASKIERYIESFIGSTISGYTMVNYNRKDIDTNKKQAYYTLLPIWMVYYDYKGSEYIFAMNGQTGKVVGKPPISQGKVAAWFGGISVGIFIGLKLISLLMGGGLY</sequence>
<dbReference type="RefSeq" id="WP_154441426.1">
    <property type="nucleotide sequence ID" value="NZ_VUNQ01000034.1"/>
</dbReference>
<dbReference type="PANTHER" id="PTHR37826:SF3">
    <property type="entry name" value="J DOMAIN-CONTAINING PROTEIN"/>
    <property type="match status" value="1"/>
</dbReference>
<dbReference type="PANTHER" id="PTHR37826">
    <property type="entry name" value="FLOTILLIN BAND_7_5 DOMAIN PROTEIN"/>
    <property type="match status" value="1"/>
</dbReference>
<dbReference type="Proteomes" id="UP000469523">
    <property type="component" value="Unassembled WGS sequence"/>
</dbReference>
<reference evidence="3 4" key="1">
    <citation type="submission" date="2019-09" db="EMBL/GenBank/DDBJ databases">
        <title>In-depth cultivation of the pig gut microbiome towards novel bacterial diversity and tailored functional studies.</title>
        <authorList>
            <person name="Wylensek D."/>
            <person name="Hitch T.C.A."/>
            <person name="Clavel T."/>
        </authorList>
    </citation>
    <scope>NUCLEOTIDE SEQUENCE [LARGE SCALE GENOMIC DNA]</scope>
    <source>
        <strain evidence="3 4">WCA3-693-APC-4?</strain>
    </source>
</reference>
<dbReference type="AlphaFoldDB" id="A0A6N7XYH0"/>
<feature type="domain" description="TFIIB-type" evidence="2">
    <location>
        <begin position="5"/>
        <end position="46"/>
    </location>
</feature>
<comment type="caution">
    <text evidence="3">The sequence shown here is derived from an EMBL/GenBank/DDBJ whole genome shotgun (WGS) entry which is preliminary data.</text>
</comment>
<organism evidence="3 4">
    <name type="scientific">Tissierella pigra</name>
    <dbReference type="NCBI Taxonomy" id="2607614"/>
    <lineage>
        <taxon>Bacteria</taxon>
        <taxon>Bacillati</taxon>
        <taxon>Bacillota</taxon>
        <taxon>Tissierellia</taxon>
        <taxon>Tissierellales</taxon>
        <taxon>Tissierellaceae</taxon>
        <taxon>Tissierella</taxon>
    </lineage>
</organism>
<evidence type="ECO:0000313" key="4">
    <source>
        <dbReference type="Proteomes" id="UP000469523"/>
    </source>
</evidence>
<keyword evidence="1" id="KW-1133">Transmembrane helix</keyword>
<gene>
    <name evidence="3" type="ORF">FYJ83_13665</name>
</gene>